<keyword evidence="5" id="KW-0489">Methyltransferase</keyword>
<keyword evidence="5" id="KW-0808">Transferase</keyword>
<dbReference type="InterPro" id="IPR029043">
    <property type="entry name" value="GcvT/YgfZ_C"/>
</dbReference>
<feature type="domain" description="GCVT N-terminal" evidence="3">
    <location>
        <begin position="411"/>
        <end position="495"/>
    </location>
</feature>
<gene>
    <name evidence="5" type="ORF">BEWA_029070</name>
</gene>
<dbReference type="GO" id="GO:0004047">
    <property type="term" value="F:aminomethyltransferase activity"/>
    <property type="evidence" value="ECO:0007669"/>
    <property type="project" value="UniProtKB-EC"/>
</dbReference>
<organism evidence="5 6">
    <name type="scientific">Theileria equi strain WA</name>
    <dbReference type="NCBI Taxonomy" id="1537102"/>
    <lineage>
        <taxon>Eukaryota</taxon>
        <taxon>Sar</taxon>
        <taxon>Alveolata</taxon>
        <taxon>Apicomplexa</taxon>
        <taxon>Aconoidasida</taxon>
        <taxon>Piroplasmida</taxon>
        <taxon>Theileriidae</taxon>
        <taxon>Theileria</taxon>
    </lineage>
</organism>
<name>L0AWT8_THEEQ</name>
<evidence type="ECO:0000313" key="5">
    <source>
        <dbReference type="EMBL" id="AFZ80057.1"/>
    </source>
</evidence>
<sequence length="762" mass="86763">MCVFSARLLRGAALIGRKSAPLLEEGCYDSVRDAVFRPKRLGGWLNDPLRSVPSEVGRIDSYRKFVLKKFVDPDKKLIRRIVARRRAEKLLSLDEETHRLGQEYLDMMFHASAVAPQPSEYLENKVNRILEARFNYNPASPSSKYLGKLEEQGERALLESSENAHGVDNALVEAADEPENVFERLSTCNKNTTLLNVWKEHMDFEKVIHNQCEIPNSFGYKEKEDEYRMLRKSAVVFDKSYTLIVKITGTSANYFLEQMLTFSVSKMAQLDVCYGSLLDSKGFIIDTCYVCKSRDEYILVTNGRTKKDIYDYLTSYAIHCKNYGLDIAIVPMTNFTSIGLYGPCSPNVLLDLHSRACNSENGTDASEDIRDVDKDVNCKVQLQSSADGEQLPAFMKCFPVKFSNRIDDTGNVSESIITCARISDTGEDGFEFIVPNTIVQRFSELLLSHKEVHPMGLKTYDIARLESGILRSDLDLTPECSPMQASLMWNVDIKKIRQKQLFGYKFIGHDLTGGVSKIRVGLICNEMVNKSSTILKSSNRMPIGFITSSAWSPALQMYIAHAYVNSEYAKHDTPVVLSIPKSPEDGVSKRVYEKYYRNHIFKKFAKATIVHLPFIIHNYPVPKDKKSYVGGRQVKFSPKKRPEPQTSELVPVTPPTEEKGKATRSRKQLWKDLIAKHRRASTGTLEMALTKWEKINKEVQSSKRTPEATFADSESLVPLWRINIIPTTPMDRRMVIKHYQDLHSEPVPSRHRRFRPPRKATE</sequence>
<dbReference type="Pfam" id="PF01571">
    <property type="entry name" value="GCV_T"/>
    <property type="match status" value="2"/>
</dbReference>
<dbReference type="InterPro" id="IPR027266">
    <property type="entry name" value="TrmE/GcvT-like"/>
</dbReference>
<feature type="domain" description="GCVT N-terminal" evidence="3">
    <location>
        <begin position="210"/>
        <end position="354"/>
    </location>
</feature>
<dbReference type="PANTHER" id="PTHR43757:SF2">
    <property type="entry name" value="AMINOMETHYLTRANSFERASE, MITOCHONDRIAL"/>
    <property type="match status" value="1"/>
</dbReference>
<dbReference type="RefSeq" id="XP_004829723.1">
    <property type="nucleotide sequence ID" value="XM_004829666.1"/>
</dbReference>
<reference evidence="5 6" key="1">
    <citation type="journal article" date="2012" name="BMC Genomics">
        <title>Comparative genomic analysis and phylogenetic position of Theileria equi.</title>
        <authorList>
            <person name="Kappmeyer L.S."/>
            <person name="Thiagarajan M."/>
            <person name="Herndon D.R."/>
            <person name="Ramsay J.D."/>
            <person name="Caler E."/>
            <person name="Djikeng A."/>
            <person name="Gillespie J.J."/>
            <person name="Lau A.O."/>
            <person name="Roalson E.H."/>
            <person name="Silva J.C."/>
            <person name="Silva M.G."/>
            <person name="Suarez C.E."/>
            <person name="Ueti M.W."/>
            <person name="Nene V.M."/>
            <person name="Mealey R.H."/>
            <person name="Knowles D.P."/>
            <person name="Brayton K.A."/>
        </authorList>
    </citation>
    <scope>NUCLEOTIDE SEQUENCE [LARGE SCALE GENOMIC DNA]</scope>
    <source>
        <strain evidence="5 6">WA</strain>
    </source>
</reference>
<dbReference type="EMBL" id="CP001669">
    <property type="protein sequence ID" value="AFZ80057.1"/>
    <property type="molecule type" value="Genomic_DNA"/>
</dbReference>
<evidence type="ECO:0000259" key="3">
    <source>
        <dbReference type="Pfam" id="PF01571"/>
    </source>
</evidence>
<dbReference type="InterPro" id="IPR006222">
    <property type="entry name" value="GCVT_N"/>
</dbReference>
<accession>L0AWT8</accession>
<proteinExistence type="inferred from homology"/>
<dbReference type="InterPro" id="IPR013977">
    <property type="entry name" value="GcvT_C"/>
</dbReference>
<dbReference type="GeneID" id="15803789"/>
<dbReference type="PANTHER" id="PTHR43757">
    <property type="entry name" value="AMINOMETHYLTRANSFERASE"/>
    <property type="match status" value="1"/>
</dbReference>
<dbReference type="STRING" id="1537102.L0AWT8"/>
<dbReference type="GO" id="GO:0008168">
    <property type="term" value="F:methyltransferase activity"/>
    <property type="evidence" value="ECO:0007669"/>
    <property type="project" value="UniProtKB-KW"/>
</dbReference>
<evidence type="ECO:0000256" key="2">
    <source>
        <dbReference type="SAM" id="MobiDB-lite"/>
    </source>
</evidence>
<feature type="region of interest" description="Disordered" evidence="2">
    <location>
        <begin position="635"/>
        <end position="664"/>
    </location>
</feature>
<dbReference type="eggNOG" id="KOG2770">
    <property type="taxonomic scope" value="Eukaryota"/>
</dbReference>
<dbReference type="AlphaFoldDB" id="L0AWT8"/>
<evidence type="ECO:0000259" key="4">
    <source>
        <dbReference type="Pfam" id="PF08669"/>
    </source>
</evidence>
<keyword evidence="6" id="KW-1185">Reference proteome</keyword>
<dbReference type="InterPro" id="IPR028896">
    <property type="entry name" value="GcvT/YgfZ/DmdA"/>
</dbReference>
<dbReference type="EC" id="2.1.2.10" evidence="5"/>
<dbReference type="VEuPathDB" id="PiroplasmaDB:BEWA_029070"/>
<dbReference type="SUPFAM" id="SSF101790">
    <property type="entry name" value="Aminomethyltransferase beta-barrel domain"/>
    <property type="match status" value="1"/>
</dbReference>
<evidence type="ECO:0000313" key="6">
    <source>
        <dbReference type="Proteomes" id="UP000031512"/>
    </source>
</evidence>
<feature type="domain" description="Aminomethyltransferase C-terminal" evidence="4">
    <location>
        <begin position="520"/>
        <end position="580"/>
    </location>
</feature>
<comment type="similarity">
    <text evidence="1">Belongs to the GcvT family.</text>
</comment>
<protein>
    <submittedName>
        <fullName evidence="5">Aminomethyltransferase, putative</fullName>
        <ecNumber evidence="5">2.1.2.10</ecNumber>
    </submittedName>
</protein>
<dbReference type="SUPFAM" id="SSF103025">
    <property type="entry name" value="Folate-binding domain"/>
    <property type="match status" value="1"/>
</dbReference>
<dbReference type="GO" id="GO:0032259">
    <property type="term" value="P:methylation"/>
    <property type="evidence" value="ECO:0007669"/>
    <property type="project" value="UniProtKB-KW"/>
</dbReference>
<dbReference type="Proteomes" id="UP000031512">
    <property type="component" value="Chromosome 1"/>
</dbReference>
<dbReference type="Gene3D" id="3.30.1360.120">
    <property type="entry name" value="Probable tRNA modification gtpase trme, domain 1"/>
    <property type="match status" value="1"/>
</dbReference>
<evidence type="ECO:0000256" key="1">
    <source>
        <dbReference type="ARBA" id="ARBA00008609"/>
    </source>
</evidence>
<dbReference type="Pfam" id="PF08669">
    <property type="entry name" value="GCV_T_C"/>
    <property type="match status" value="1"/>
</dbReference>
<dbReference type="KEGG" id="beq:BEWA_029070"/>
<dbReference type="GO" id="GO:0005739">
    <property type="term" value="C:mitochondrion"/>
    <property type="evidence" value="ECO:0007669"/>
    <property type="project" value="TreeGrafter"/>
</dbReference>
<dbReference type="OrthoDB" id="524799at2759"/>